<name>A0AAU8CFM9_9EURY</name>
<dbReference type="GeneID" id="91107928"/>
<accession>A0AAU8CFM9</accession>
<dbReference type="RefSeq" id="WP_353634590.1">
    <property type="nucleotide sequence ID" value="NZ_CP159204.1"/>
</dbReference>
<sequence length="69" mass="8018">MSDNDSSERSLDEIRETFRDEFLQDMEEHENRSEEATEFVDALTEENPSPDKIGETFGSWVDNLTSDED</sequence>
<reference evidence="2" key="1">
    <citation type="submission" date="2024-06" db="EMBL/GenBank/DDBJ databases">
        <title>Genome Sequence of an extremely halophilic archaeon isolated from Permian era halite, Salado Formation, Carlsbad, New Mexico: Halobacterium sp. strain NMX12-1.</title>
        <authorList>
            <person name="Sotoa L."/>
            <person name="DasSarma P."/>
            <person name="Anton B.P."/>
            <person name="Vincze T."/>
            <person name="Verma I."/>
            <person name="Eralp B."/>
            <person name="Powers D.W."/>
            <person name="Dozier B.L."/>
            <person name="Roberts R.J."/>
            <person name="DasSarma S."/>
        </authorList>
    </citation>
    <scope>NUCLEOTIDE SEQUENCE</scope>
    <source>
        <strain evidence="2">NMX12-1</strain>
    </source>
</reference>
<protein>
    <submittedName>
        <fullName evidence="2">Uncharacterized protein</fullName>
    </submittedName>
</protein>
<dbReference type="AlphaFoldDB" id="A0AAU8CFM9"/>
<evidence type="ECO:0000256" key="1">
    <source>
        <dbReference type="SAM" id="MobiDB-lite"/>
    </source>
</evidence>
<evidence type="ECO:0000313" key="2">
    <source>
        <dbReference type="EMBL" id="XCF16844.1"/>
    </source>
</evidence>
<feature type="region of interest" description="Disordered" evidence="1">
    <location>
        <begin position="27"/>
        <end position="69"/>
    </location>
</feature>
<dbReference type="KEGG" id="hanx:ABSL23_02220"/>
<organism evidence="2">
    <name type="scientific">Halobacterium sp. NMX12-1</name>
    <dbReference type="NCBI Taxonomy" id="3166650"/>
    <lineage>
        <taxon>Archaea</taxon>
        <taxon>Methanobacteriati</taxon>
        <taxon>Methanobacteriota</taxon>
        <taxon>Stenosarchaea group</taxon>
        <taxon>Halobacteria</taxon>
        <taxon>Halobacteriales</taxon>
        <taxon>Halobacteriaceae</taxon>
        <taxon>Halobacterium</taxon>
    </lineage>
</organism>
<dbReference type="EMBL" id="CP159204">
    <property type="protein sequence ID" value="XCF16844.1"/>
    <property type="molecule type" value="Genomic_DNA"/>
</dbReference>
<gene>
    <name evidence="2" type="ORF">ABSL23_02220</name>
</gene>
<proteinExistence type="predicted"/>